<evidence type="ECO:0000313" key="1">
    <source>
        <dbReference type="EMBL" id="KAK1145730.1"/>
    </source>
</evidence>
<reference evidence="1 2" key="1">
    <citation type="journal article" date="2023" name="ACS Omega">
        <title>Identification of the Neoaspergillic Acid Biosynthesis Gene Cluster by Establishing an In Vitro CRISPR-Ribonucleoprotein Genetic System in Aspergillus melleus.</title>
        <authorList>
            <person name="Yuan B."/>
            <person name="Grau M.F."/>
            <person name="Murata R.M."/>
            <person name="Torok T."/>
            <person name="Venkateswaran K."/>
            <person name="Stajich J.E."/>
            <person name="Wang C.C.C."/>
        </authorList>
    </citation>
    <scope>NUCLEOTIDE SEQUENCE [LARGE SCALE GENOMIC DNA]</scope>
    <source>
        <strain evidence="1 2">IMV 1140</strain>
    </source>
</reference>
<gene>
    <name evidence="1" type="ORF">N8T08_003968</name>
</gene>
<organism evidence="1 2">
    <name type="scientific">Aspergillus melleus</name>
    <dbReference type="NCBI Taxonomy" id="138277"/>
    <lineage>
        <taxon>Eukaryota</taxon>
        <taxon>Fungi</taxon>
        <taxon>Dikarya</taxon>
        <taxon>Ascomycota</taxon>
        <taxon>Pezizomycotina</taxon>
        <taxon>Eurotiomycetes</taxon>
        <taxon>Eurotiomycetidae</taxon>
        <taxon>Eurotiales</taxon>
        <taxon>Aspergillaceae</taxon>
        <taxon>Aspergillus</taxon>
        <taxon>Aspergillus subgen. Circumdati</taxon>
    </lineage>
</organism>
<proteinExistence type="predicted"/>
<name>A0ACC3B634_9EURO</name>
<dbReference type="EMBL" id="JAOPJF010000022">
    <property type="protein sequence ID" value="KAK1145730.1"/>
    <property type="molecule type" value="Genomic_DNA"/>
</dbReference>
<accession>A0ACC3B634</accession>
<protein>
    <submittedName>
        <fullName evidence="1">Uncharacterized protein</fullName>
    </submittedName>
</protein>
<keyword evidence="2" id="KW-1185">Reference proteome</keyword>
<comment type="caution">
    <text evidence="1">The sequence shown here is derived from an EMBL/GenBank/DDBJ whole genome shotgun (WGS) entry which is preliminary data.</text>
</comment>
<sequence length="631" mass="71406">MDRIAPVEGSQDPQGQEPPSSDLSSPSRQTSSQPTRPRALSSRTRRPTIRLSRLPSYTLDQVSTQPQRGPDTTGTNDNRPANVNASSSNLVSPTPSQAADDTWQANRRRSSSEPHRGRWSTAPNPNALPRFTPNGQVLSRVEESNQSPIGATVSNPPLPPEDPCAIPDAPIQRRGSRNLLRWTSEAALNRFSRNRVNEDGTHPDTQEDESEYHPHIVDVLDVIDPQVSALSTLTNVQNSLFVPNLGPLLNRNQTYTLSPPRESSEEEETTTTDESEEATDEKDHPERPRLHRPLTSLSAVLEKQDTRFAVLPEGSNLEGWTERDIEELNDHVRHMLHSRRSKFKRSMKGFGKYVSKPLGFLITLYATLITLFGLAWVLFLIGWINVGGRQLYIINVIDNVLVALFAIMGDGLAPFRAIDTYHMIFIAHYTFLTWKIRRKRRLPDLKDKNDLPARREMDVDVEFGDTPKDEEHEFSVLNRLQQQKLIHHQNKLSRSHTFYKPHETLTHHAFPLRILITVVVLLDCHSLLQIALGACTWGIDYHVRPFALTTVILCCSITCNISGGIFIMIGDRRTRKRDVVERLFREKLTSEAMKKINKKKRKAEQRIAEETGEDPPRVSTASARPQAYEGT</sequence>
<dbReference type="Proteomes" id="UP001177260">
    <property type="component" value="Unassembled WGS sequence"/>
</dbReference>
<evidence type="ECO:0000313" key="2">
    <source>
        <dbReference type="Proteomes" id="UP001177260"/>
    </source>
</evidence>